<dbReference type="Gene3D" id="1.10.540.10">
    <property type="entry name" value="Acyl-CoA dehydrogenase/oxidase, N-terminal domain"/>
    <property type="match status" value="1"/>
</dbReference>
<feature type="domain" description="Acyl-CoA dehydrogenase/oxidase N-terminal" evidence="9">
    <location>
        <begin position="22"/>
        <end position="137"/>
    </location>
</feature>
<feature type="domain" description="Acyl-CoA oxidase/dehydrogenase middle" evidence="8">
    <location>
        <begin position="145"/>
        <end position="233"/>
    </location>
</feature>
<dbReference type="Pfam" id="PF00441">
    <property type="entry name" value="Acyl-CoA_dh_1"/>
    <property type="match status" value="1"/>
</dbReference>
<dbReference type="AlphaFoldDB" id="A0A231H308"/>
<evidence type="ECO:0000256" key="2">
    <source>
        <dbReference type="ARBA" id="ARBA00009347"/>
    </source>
</evidence>
<dbReference type="InterPro" id="IPR009100">
    <property type="entry name" value="AcylCoA_DH/oxidase_NM_dom_sf"/>
</dbReference>
<dbReference type="SUPFAM" id="SSF56645">
    <property type="entry name" value="Acyl-CoA dehydrogenase NM domain-like"/>
    <property type="match status" value="1"/>
</dbReference>
<evidence type="ECO:0000256" key="5">
    <source>
        <dbReference type="ARBA" id="ARBA00023002"/>
    </source>
</evidence>
<comment type="caution">
    <text evidence="10">The sequence shown here is derived from an EMBL/GenBank/DDBJ whole genome shotgun (WGS) entry which is preliminary data.</text>
</comment>
<protein>
    <submittedName>
        <fullName evidence="10">Acyl-CoA dehydrogenase, short-chain specific</fullName>
        <ecNumber evidence="10">1.3.8.1</ecNumber>
    </submittedName>
</protein>
<dbReference type="FunFam" id="1.20.140.10:FF:000001">
    <property type="entry name" value="Acyl-CoA dehydrogenase"/>
    <property type="match status" value="1"/>
</dbReference>
<dbReference type="InterPro" id="IPR009075">
    <property type="entry name" value="AcylCo_DH/oxidase_C"/>
</dbReference>
<dbReference type="GO" id="GO:0050660">
    <property type="term" value="F:flavin adenine dinucleotide binding"/>
    <property type="evidence" value="ECO:0007669"/>
    <property type="project" value="InterPro"/>
</dbReference>
<evidence type="ECO:0000256" key="4">
    <source>
        <dbReference type="ARBA" id="ARBA00022827"/>
    </source>
</evidence>
<dbReference type="GO" id="GO:0033539">
    <property type="term" value="P:fatty acid beta-oxidation using acyl-CoA dehydrogenase"/>
    <property type="evidence" value="ECO:0007669"/>
    <property type="project" value="TreeGrafter"/>
</dbReference>
<dbReference type="PANTHER" id="PTHR48083:SF2">
    <property type="entry name" value="MEDIUM-CHAIN SPECIFIC ACYL-COA DEHYDROGENASE, MITOCHONDRIAL"/>
    <property type="match status" value="1"/>
</dbReference>
<evidence type="ECO:0000256" key="1">
    <source>
        <dbReference type="ARBA" id="ARBA00001974"/>
    </source>
</evidence>
<proteinExistence type="inferred from homology"/>
<dbReference type="Gene3D" id="1.20.140.10">
    <property type="entry name" value="Butyryl-CoA Dehydrogenase, subunit A, domain 3"/>
    <property type="match status" value="1"/>
</dbReference>
<dbReference type="InterPro" id="IPR013786">
    <property type="entry name" value="AcylCoA_DH/ox_N"/>
</dbReference>
<dbReference type="EC" id="1.3.8.1" evidence="10"/>
<evidence type="ECO:0000256" key="6">
    <source>
        <dbReference type="RuleBase" id="RU362125"/>
    </source>
</evidence>
<dbReference type="GO" id="GO:0016937">
    <property type="term" value="F:short-chain fatty acyl-CoA dehydrogenase activity"/>
    <property type="evidence" value="ECO:0007669"/>
    <property type="project" value="UniProtKB-EC"/>
</dbReference>
<reference evidence="10 11" key="1">
    <citation type="submission" date="2017-07" db="EMBL/GenBank/DDBJ databases">
        <title>First draft Genome Sequence of Nocardia cerradoensis isolated from human infection.</title>
        <authorList>
            <person name="Carrasco G."/>
        </authorList>
    </citation>
    <scope>NUCLEOTIDE SEQUENCE [LARGE SCALE GENOMIC DNA]</scope>
    <source>
        <strain evidence="10 11">CNM20130759</strain>
    </source>
</reference>
<dbReference type="Gene3D" id="2.40.110.10">
    <property type="entry name" value="Butyryl-CoA Dehydrogenase, subunit A, domain 2"/>
    <property type="match status" value="1"/>
</dbReference>
<dbReference type="InterPro" id="IPR050741">
    <property type="entry name" value="Acyl-CoA_dehydrogenase"/>
</dbReference>
<dbReference type="SUPFAM" id="SSF47203">
    <property type="entry name" value="Acyl-CoA dehydrogenase C-terminal domain-like"/>
    <property type="match status" value="1"/>
</dbReference>
<name>A0A231H308_9NOCA</name>
<dbReference type="InterPro" id="IPR046373">
    <property type="entry name" value="Acyl-CoA_Oxase/DH_mid-dom_sf"/>
</dbReference>
<keyword evidence="11" id="KW-1185">Reference proteome</keyword>
<dbReference type="Proteomes" id="UP000215506">
    <property type="component" value="Unassembled WGS sequence"/>
</dbReference>
<evidence type="ECO:0000256" key="3">
    <source>
        <dbReference type="ARBA" id="ARBA00022630"/>
    </source>
</evidence>
<evidence type="ECO:0000259" key="7">
    <source>
        <dbReference type="Pfam" id="PF00441"/>
    </source>
</evidence>
<keyword evidence="4 6" id="KW-0274">FAD</keyword>
<evidence type="ECO:0000313" key="10">
    <source>
        <dbReference type="EMBL" id="OXR43245.1"/>
    </source>
</evidence>
<dbReference type="PANTHER" id="PTHR48083">
    <property type="entry name" value="MEDIUM-CHAIN SPECIFIC ACYL-COA DEHYDROGENASE, MITOCHONDRIAL-RELATED"/>
    <property type="match status" value="1"/>
</dbReference>
<dbReference type="GO" id="GO:0005737">
    <property type="term" value="C:cytoplasm"/>
    <property type="evidence" value="ECO:0007669"/>
    <property type="project" value="TreeGrafter"/>
</dbReference>
<dbReference type="InterPro" id="IPR037069">
    <property type="entry name" value="AcylCoA_DH/ox_N_sf"/>
</dbReference>
<sequence length="396" mass="43333">MSALISDRIDDPQVTGAWELPEEFRLLRETVRRFMDSEVRPLEQQLPHDAAGLPREQLIALQDKARRLGLWALQTPEQFGGAGLSVLGQVVVAEEAAKCRMGAFFPALGAFGGNPPNVMFKATPEQFAKYAQPIIDGTATKAYTAISEASGGSDPARAITLKAVREGDHYVLNGTKMWTSHAENADWGVVYARTGEGRHGISCFIVEKDTPGLSFRRIGVMASFAPYELYFDDAVIPAENLIGAEGKGFALASDFLIHGRILYPAGPIGIAQSALEMACSWAKDRDVFGGKLADKQGIQWMLVDSEVELRAARLLMYQAAWNADLGKDVKVDASIAKLYGTEAAFRVVDRCIQIHGALGLADELPLERWFRDLRVKRLGEGATEVQRVVVARKLLD</sequence>
<evidence type="ECO:0000259" key="9">
    <source>
        <dbReference type="Pfam" id="PF02771"/>
    </source>
</evidence>
<evidence type="ECO:0000259" key="8">
    <source>
        <dbReference type="Pfam" id="PF02770"/>
    </source>
</evidence>
<keyword evidence="5 6" id="KW-0560">Oxidoreductase</keyword>
<dbReference type="EMBL" id="NGAF01000010">
    <property type="protein sequence ID" value="OXR43245.1"/>
    <property type="molecule type" value="Genomic_DNA"/>
</dbReference>
<comment type="similarity">
    <text evidence="2 6">Belongs to the acyl-CoA dehydrogenase family.</text>
</comment>
<gene>
    <name evidence="10" type="primary">bcd_3</name>
    <name evidence="10" type="ORF">B7C42_04667</name>
</gene>
<dbReference type="InterPro" id="IPR006091">
    <property type="entry name" value="Acyl-CoA_Oxase/DH_mid-dom"/>
</dbReference>
<keyword evidence="3 6" id="KW-0285">Flavoprotein</keyword>
<feature type="domain" description="Acyl-CoA dehydrogenase/oxidase C-terminal" evidence="7">
    <location>
        <begin position="246"/>
        <end position="395"/>
    </location>
</feature>
<dbReference type="Pfam" id="PF02771">
    <property type="entry name" value="Acyl-CoA_dh_N"/>
    <property type="match status" value="1"/>
</dbReference>
<dbReference type="Pfam" id="PF02770">
    <property type="entry name" value="Acyl-CoA_dh_M"/>
    <property type="match status" value="1"/>
</dbReference>
<organism evidence="10 11">
    <name type="scientific">Nocardia cerradoensis</name>
    <dbReference type="NCBI Taxonomy" id="85688"/>
    <lineage>
        <taxon>Bacteria</taxon>
        <taxon>Bacillati</taxon>
        <taxon>Actinomycetota</taxon>
        <taxon>Actinomycetes</taxon>
        <taxon>Mycobacteriales</taxon>
        <taxon>Nocardiaceae</taxon>
        <taxon>Nocardia</taxon>
    </lineage>
</organism>
<dbReference type="InterPro" id="IPR036250">
    <property type="entry name" value="AcylCo_DH-like_C"/>
</dbReference>
<comment type="cofactor">
    <cofactor evidence="1 6">
        <name>FAD</name>
        <dbReference type="ChEBI" id="CHEBI:57692"/>
    </cofactor>
</comment>
<evidence type="ECO:0000313" key="11">
    <source>
        <dbReference type="Proteomes" id="UP000215506"/>
    </source>
</evidence>
<accession>A0A231H308</accession>
<dbReference type="RefSeq" id="WP_094026516.1">
    <property type="nucleotide sequence ID" value="NZ_NGAF01000010.1"/>
</dbReference>